<dbReference type="InterPro" id="IPR053135">
    <property type="entry name" value="AKR2_Oxidoreductase"/>
</dbReference>
<proteinExistence type="predicted"/>
<evidence type="ECO:0000259" key="2">
    <source>
        <dbReference type="Pfam" id="PF00248"/>
    </source>
</evidence>
<evidence type="ECO:0000256" key="1">
    <source>
        <dbReference type="SAM" id="SignalP"/>
    </source>
</evidence>
<accession>A0A840YLZ0</accession>
<evidence type="ECO:0000313" key="4">
    <source>
        <dbReference type="Proteomes" id="UP000580654"/>
    </source>
</evidence>
<dbReference type="RefSeq" id="WP_184520690.1">
    <property type="nucleotide sequence ID" value="NZ_JACIJD010000018.1"/>
</dbReference>
<dbReference type="AlphaFoldDB" id="A0A840YLZ0"/>
<dbReference type="CDD" id="cd19095">
    <property type="entry name" value="AKR_PA4992-like"/>
    <property type="match status" value="1"/>
</dbReference>
<reference evidence="3 4" key="1">
    <citation type="submission" date="2020-08" db="EMBL/GenBank/DDBJ databases">
        <title>Genomic Encyclopedia of Type Strains, Phase IV (KMG-IV): sequencing the most valuable type-strain genomes for metagenomic binning, comparative biology and taxonomic classification.</title>
        <authorList>
            <person name="Goeker M."/>
        </authorList>
    </citation>
    <scope>NUCLEOTIDE SEQUENCE [LARGE SCALE GENOMIC DNA]</scope>
    <source>
        <strain evidence="3 4">DSM 25622</strain>
    </source>
</reference>
<protein>
    <submittedName>
        <fullName evidence="3">Aryl-alcohol dehydrogenase-like predicted oxidoreductase</fullName>
    </submittedName>
</protein>
<dbReference type="EMBL" id="JACIJD010000018">
    <property type="protein sequence ID" value="MBB5695494.1"/>
    <property type="molecule type" value="Genomic_DNA"/>
</dbReference>
<feature type="chain" id="PRO_5032478565" evidence="1">
    <location>
        <begin position="32"/>
        <end position="358"/>
    </location>
</feature>
<organism evidence="3 4">
    <name type="scientific">Muricoccus pecuniae</name>
    <dbReference type="NCBI Taxonomy" id="693023"/>
    <lineage>
        <taxon>Bacteria</taxon>
        <taxon>Pseudomonadati</taxon>
        <taxon>Pseudomonadota</taxon>
        <taxon>Alphaproteobacteria</taxon>
        <taxon>Acetobacterales</taxon>
        <taxon>Roseomonadaceae</taxon>
        <taxon>Muricoccus</taxon>
    </lineage>
</organism>
<dbReference type="PROSITE" id="PS51318">
    <property type="entry name" value="TAT"/>
    <property type="match status" value="1"/>
</dbReference>
<dbReference type="Proteomes" id="UP000580654">
    <property type="component" value="Unassembled WGS sequence"/>
</dbReference>
<comment type="caution">
    <text evidence="3">The sequence shown here is derived from an EMBL/GenBank/DDBJ whole genome shotgun (WGS) entry which is preliminary data.</text>
</comment>
<feature type="signal peptide" evidence="1">
    <location>
        <begin position="1"/>
        <end position="31"/>
    </location>
</feature>
<sequence length="358" mass="38047">MTSSIARAGRRGLLGAAAIGATLAGARGALAQAAGGAAPAAAGPVITRRIGRTGQVVTALGLGTFLTYDLAPGRPRGGLREVLRRYLVGGGRLIDTSPLYGSAEVSVGAFLASAEEEPEVFVANKIWSTGAYLGDESHALASLEQSRLRIWRATIDLMQCHSIVNAPVVIPLLQAWKREGLIRHVGVTHHETEAQDELAAIVEAGGVDVVQTNYSIFSRDAERRLLPAAADRGVGVLVNLPLEKARLMRVVEGHPLPDIAREFGAASWAQFFLKWAMGHPAVTSVLCGTSDPEHAADNVRALRGPLPDAAMRRRMVAHMETIPGFGGLGRMPWYPGKDGMYQGLIRASQARARARLVP</sequence>
<keyword evidence="1" id="KW-0732">Signal</keyword>
<dbReference type="PANTHER" id="PTHR43312">
    <property type="entry name" value="D-THREO-ALDOSE 1-DEHYDROGENASE"/>
    <property type="match status" value="1"/>
</dbReference>
<dbReference type="PANTHER" id="PTHR43312:SF1">
    <property type="entry name" value="NADP-DEPENDENT OXIDOREDUCTASE DOMAIN-CONTAINING PROTEIN"/>
    <property type="match status" value="1"/>
</dbReference>
<dbReference type="Gene3D" id="3.20.20.100">
    <property type="entry name" value="NADP-dependent oxidoreductase domain"/>
    <property type="match status" value="1"/>
</dbReference>
<gene>
    <name evidence="3" type="ORF">FHS87_003553</name>
</gene>
<name>A0A840YLZ0_9PROT</name>
<dbReference type="InterPro" id="IPR023210">
    <property type="entry name" value="NADP_OxRdtase_dom"/>
</dbReference>
<dbReference type="Pfam" id="PF00248">
    <property type="entry name" value="Aldo_ket_red"/>
    <property type="match status" value="1"/>
</dbReference>
<dbReference type="SUPFAM" id="SSF51430">
    <property type="entry name" value="NAD(P)-linked oxidoreductase"/>
    <property type="match status" value="1"/>
</dbReference>
<dbReference type="InterPro" id="IPR006311">
    <property type="entry name" value="TAT_signal"/>
</dbReference>
<keyword evidence="4" id="KW-1185">Reference proteome</keyword>
<dbReference type="InterPro" id="IPR036812">
    <property type="entry name" value="NAD(P)_OxRdtase_dom_sf"/>
</dbReference>
<evidence type="ECO:0000313" key="3">
    <source>
        <dbReference type="EMBL" id="MBB5695494.1"/>
    </source>
</evidence>
<feature type="domain" description="NADP-dependent oxidoreductase" evidence="2">
    <location>
        <begin position="61"/>
        <end position="312"/>
    </location>
</feature>